<proteinExistence type="predicted"/>
<evidence type="ECO:0000313" key="1">
    <source>
        <dbReference type="EMBL" id="CAJ1379968.1"/>
    </source>
</evidence>
<protein>
    <submittedName>
        <fullName evidence="1">Uncharacterized protein</fullName>
    </submittedName>
</protein>
<dbReference type="PANTHER" id="PTHR44656:SF7">
    <property type="entry name" value="DEHYDROGENASE_REDUCTASE SDR FAMILY MEMBER 12"/>
    <property type="match status" value="1"/>
</dbReference>
<gene>
    <name evidence="1" type="ORF">EVOR1521_LOCUS8048</name>
</gene>
<keyword evidence="2" id="KW-1185">Reference proteome</keyword>
<evidence type="ECO:0000313" key="2">
    <source>
        <dbReference type="Proteomes" id="UP001178507"/>
    </source>
</evidence>
<comment type="caution">
    <text evidence="1">The sequence shown here is derived from an EMBL/GenBank/DDBJ whole genome shotgun (WGS) entry which is preliminary data.</text>
</comment>
<sequence>MSASLTLLDTRPDANDRQHFTLAGFEAHNANRAPDLRTFRAPMGGRICLMTGTDSVCRELARFLLECGATLYVVCRSQSVADELVHQLSFATRDQACPEVQVLLGDLSLKAEMMRCWREFQAKEPQKRLDVLVCGEQRFCPAKRLTAEGFEETFAANLLVGTYMLCPSGHLAMPLLQATPNSRAVLVSSWEMPLGSKGFGELQVVLKEKAKMMHR</sequence>
<accession>A0AA36MV10</accession>
<dbReference type="EMBL" id="CAUJNA010000669">
    <property type="protein sequence ID" value="CAJ1379968.1"/>
    <property type="molecule type" value="Genomic_DNA"/>
</dbReference>
<dbReference type="AlphaFoldDB" id="A0AA36MV10"/>
<dbReference type="PANTHER" id="PTHR44656">
    <property type="entry name" value="DEHYDROGENASE/REDUCTASE SDR FAMILY MEMBER 12"/>
    <property type="match status" value="1"/>
</dbReference>
<name>A0AA36MV10_9DINO</name>
<organism evidence="1 2">
    <name type="scientific">Effrenium voratum</name>
    <dbReference type="NCBI Taxonomy" id="2562239"/>
    <lineage>
        <taxon>Eukaryota</taxon>
        <taxon>Sar</taxon>
        <taxon>Alveolata</taxon>
        <taxon>Dinophyceae</taxon>
        <taxon>Suessiales</taxon>
        <taxon>Symbiodiniaceae</taxon>
        <taxon>Effrenium</taxon>
    </lineage>
</organism>
<reference evidence="1" key="1">
    <citation type="submission" date="2023-08" db="EMBL/GenBank/DDBJ databases">
        <authorList>
            <person name="Chen Y."/>
            <person name="Shah S."/>
            <person name="Dougan E. K."/>
            <person name="Thang M."/>
            <person name="Chan C."/>
        </authorList>
    </citation>
    <scope>NUCLEOTIDE SEQUENCE</scope>
</reference>
<dbReference type="Proteomes" id="UP001178507">
    <property type="component" value="Unassembled WGS sequence"/>
</dbReference>
<dbReference type="InterPro" id="IPR052992">
    <property type="entry name" value="SDR_member_12"/>
</dbReference>
<dbReference type="InterPro" id="IPR036291">
    <property type="entry name" value="NAD(P)-bd_dom_sf"/>
</dbReference>
<dbReference type="SUPFAM" id="SSF51735">
    <property type="entry name" value="NAD(P)-binding Rossmann-fold domains"/>
    <property type="match status" value="1"/>
</dbReference>
<dbReference type="Gene3D" id="3.40.50.720">
    <property type="entry name" value="NAD(P)-binding Rossmann-like Domain"/>
    <property type="match status" value="1"/>
</dbReference>